<gene>
    <name evidence="1" type="ordered locus">MTR_1g103060</name>
</gene>
<dbReference type="HOGENOM" id="CLU_2362855_0_0_1"/>
<protein>
    <submittedName>
        <fullName evidence="1 2">Uncharacterized protein</fullName>
    </submittedName>
</protein>
<accession>A0A072VQW4</accession>
<sequence>MEQVILETKKVVVQVARLTRHIGLEVQRPVIPPLTVKSRRCPIGPTLNLERAGRHGAATNPTWQILSHVPSPSCPHLSYKLKLPSSASWQPCQKII</sequence>
<name>A0A072VQW4_MEDTR</name>
<dbReference type="AlphaFoldDB" id="A0A072VQW4"/>
<reference evidence="1 3" key="2">
    <citation type="journal article" date="2014" name="BMC Genomics">
        <title>An improved genome release (version Mt4.0) for the model legume Medicago truncatula.</title>
        <authorList>
            <person name="Tang H."/>
            <person name="Krishnakumar V."/>
            <person name="Bidwell S."/>
            <person name="Rosen B."/>
            <person name="Chan A."/>
            <person name="Zhou S."/>
            <person name="Gentzbittel L."/>
            <person name="Childs K.L."/>
            <person name="Yandell M."/>
            <person name="Gundlach H."/>
            <person name="Mayer K.F."/>
            <person name="Schwartz D.C."/>
            <person name="Town C.D."/>
        </authorList>
    </citation>
    <scope>GENOME REANNOTATION</scope>
    <source>
        <strain evidence="1">A17</strain>
        <strain evidence="2 3">cv. Jemalong A17</strain>
    </source>
</reference>
<reference evidence="2" key="3">
    <citation type="submission" date="2015-04" db="UniProtKB">
        <authorList>
            <consortium name="EnsemblPlants"/>
        </authorList>
    </citation>
    <scope>IDENTIFICATION</scope>
    <source>
        <strain evidence="2">cv. Jemalong A17</strain>
    </source>
</reference>
<evidence type="ECO:0000313" key="2">
    <source>
        <dbReference type="EnsemblPlants" id="KEH43813"/>
    </source>
</evidence>
<proteinExistence type="predicted"/>
<evidence type="ECO:0000313" key="3">
    <source>
        <dbReference type="Proteomes" id="UP000002051"/>
    </source>
</evidence>
<keyword evidence="3" id="KW-1185">Reference proteome</keyword>
<organism evidence="1 3">
    <name type="scientific">Medicago truncatula</name>
    <name type="common">Barrel medic</name>
    <name type="synonym">Medicago tribuloides</name>
    <dbReference type="NCBI Taxonomy" id="3880"/>
    <lineage>
        <taxon>Eukaryota</taxon>
        <taxon>Viridiplantae</taxon>
        <taxon>Streptophyta</taxon>
        <taxon>Embryophyta</taxon>
        <taxon>Tracheophyta</taxon>
        <taxon>Spermatophyta</taxon>
        <taxon>Magnoliopsida</taxon>
        <taxon>eudicotyledons</taxon>
        <taxon>Gunneridae</taxon>
        <taxon>Pentapetalae</taxon>
        <taxon>rosids</taxon>
        <taxon>fabids</taxon>
        <taxon>Fabales</taxon>
        <taxon>Fabaceae</taxon>
        <taxon>Papilionoideae</taxon>
        <taxon>50 kb inversion clade</taxon>
        <taxon>NPAAA clade</taxon>
        <taxon>Hologalegina</taxon>
        <taxon>IRL clade</taxon>
        <taxon>Trifolieae</taxon>
        <taxon>Medicago</taxon>
    </lineage>
</organism>
<dbReference type="EMBL" id="CM001217">
    <property type="protein sequence ID" value="KEH43813.1"/>
    <property type="molecule type" value="Genomic_DNA"/>
</dbReference>
<dbReference type="Proteomes" id="UP000002051">
    <property type="component" value="Unassembled WGS sequence"/>
</dbReference>
<evidence type="ECO:0000313" key="1">
    <source>
        <dbReference type="EMBL" id="KEH43813.1"/>
    </source>
</evidence>
<reference evidence="1 3" key="1">
    <citation type="journal article" date="2011" name="Nature">
        <title>The Medicago genome provides insight into the evolution of rhizobial symbioses.</title>
        <authorList>
            <person name="Young N.D."/>
            <person name="Debelle F."/>
            <person name="Oldroyd G.E."/>
            <person name="Geurts R."/>
            <person name="Cannon S.B."/>
            <person name="Udvardi M.K."/>
            <person name="Benedito V.A."/>
            <person name="Mayer K.F."/>
            <person name="Gouzy J."/>
            <person name="Schoof H."/>
            <person name="Van de Peer Y."/>
            <person name="Proost S."/>
            <person name="Cook D.R."/>
            <person name="Meyers B.C."/>
            <person name="Spannagl M."/>
            <person name="Cheung F."/>
            <person name="De Mita S."/>
            <person name="Krishnakumar V."/>
            <person name="Gundlach H."/>
            <person name="Zhou S."/>
            <person name="Mudge J."/>
            <person name="Bharti A.K."/>
            <person name="Murray J.D."/>
            <person name="Naoumkina M.A."/>
            <person name="Rosen B."/>
            <person name="Silverstein K.A."/>
            <person name="Tang H."/>
            <person name="Rombauts S."/>
            <person name="Zhao P.X."/>
            <person name="Zhou P."/>
            <person name="Barbe V."/>
            <person name="Bardou P."/>
            <person name="Bechner M."/>
            <person name="Bellec A."/>
            <person name="Berger A."/>
            <person name="Berges H."/>
            <person name="Bidwell S."/>
            <person name="Bisseling T."/>
            <person name="Choisne N."/>
            <person name="Couloux A."/>
            <person name="Denny R."/>
            <person name="Deshpande S."/>
            <person name="Dai X."/>
            <person name="Doyle J.J."/>
            <person name="Dudez A.M."/>
            <person name="Farmer A.D."/>
            <person name="Fouteau S."/>
            <person name="Franken C."/>
            <person name="Gibelin C."/>
            <person name="Gish J."/>
            <person name="Goldstein S."/>
            <person name="Gonzalez A.J."/>
            <person name="Green P.J."/>
            <person name="Hallab A."/>
            <person name="Hartog M."/>
            <person name="Hua A."/>
            <person name="Humphray S.J."/>
            <person name="Jeong D.H."/>
            <person name="Jing Y."/>
            <person name="Jocker A."/>
            <person name="Kenton S.M."/>
            <person name="Kim D.J."/>
            <person name="Klee K."/>
            <person name="Lai H."/>
            <person name="Lang C."/>
            <person name="Lin S."/>
            <person name="Macmil S.L."/>
            <person name="Magdelenat G."/>
            <person name="Matthews L."/>
            <person name="McCorrison J."/>
            <person name="Monaghan E.L."/>
            <person name="Mun J.H."/>
            <person name="Najar F.Z."/>
            <person name="Nicholson C."/>
            <person name="Noirot C."/>
            <person name="O'Bleness M."/>
            <person name="Paule C.R."/>
            <person name="Poulain J."/>
            <person name="Prion F."/>
            <person name="Qin B."/>
            <person name="Qu C."/>
            <person name="Retzel E.F."/>
            <person name="Riddle C."/>
            <person name="Sallet E."/>
            <person name="Samain S."/>
            <person name="Samson N."/>
            <person name="Sanders I."/>
            <person name="Saurat O."/>
            <person name="Scarpelli C."/>
            <person name="Schiex T."/>
            <person name="Segurens B."/>
            <person name="Severin A.J."/>
            <person name="Sherrier D.J."/>
            <person name="Shi R."/>
            <person name="Sims S."/>
            <person name="Singer S.R."/>
            <person name="Sinharoy S."/>
            <person name="Sterck L."/>
            <person name="Viollet A."/>
            <person name="Wang B.B."/>
            <person name="Wang K."/>
            <person name="Wang M."/>
            <person name="Wang X."/>
            <person name="Warfsmann J."/>
            <person name="Weissenbach J."/>
            <person name="White D.D."/>
            <person name="White J.D."/>
            <person name="Wiley G.B."/>
            <person name="Wincker P."/>
            <person name="Xing Y."/>
            <person name="Yang L."/>
            <person name="Yao Z."/>
            <person name="Ying F."/>
            <person name="Zhai J."/>
            <person name="Zhou L."/>
            <person name="Zuber A."/>
            <person name="Denarie J."/>
            <person name="Dixon R.A."/>
            <person name="May G.D."/>
            <person name="Schwartz D.C."/>
            <person name="Rogers J."/>
            <person name="Quetier F."/>
            <person name="Town C.D."/>
            <person name="Roe B.A."/>
        </authorList>
    </citation>
    <scope>NUCLEOTIDE SEQUENCE [LARGE SCALE GENOMIC DNA]</scope>
    <source>
        <strain evidence="1">A17</strain>
        <strain evidence="2 3">cv. Jemalong A17</strain>
    </source>
</reference>
<dbReference type="EnsemblPlants" id="KEH43813">
    <property type="protein sequence ID" value="KEH43813"/>
    <property type="gene ID" value="MTR_1g103060"/>
</dbReference>